<feature type="transmembrane region" description="Helical" evidence="7">
    <location>
        <begin position="92"/>
        <end position="111"/>
    </location>
</feature>
<dbReference type="PANTHER" id="PTHR43652">
    <property type="entry name" value="BASIC AMINO ACID ANTIPORTER YFCC-RELATED"/>
    <property type="match status" value="1"/>
</dbReference>
<feature type="transmembrane region" description="Helical" evidence="7">
    <location>
        <begin position="258"/>
        <end position="274"/>
    </location>
</feature>
<dbReference type="InterPro" id="IPR004680">
    <property type="entry name" value="Cit_transptr-like_dom"/>
</dbReference>
<evidence type="ECO:0000256" key="4">
    <source>
        <dbReference type="ARBA" id="ARBA00022737"/>
    </source>
</evidence>
<gene>
    <name evidence="10" type="ORF">AXF13_15120</name>
</gene>
<dbReference type="AlphaFoldDB" id="A0A109WAC5"/>
<evidence type="ECO:0000256" key="7">
    <source>
        <dbReference type="SAM" id="Phobius"/>
    </source>
</evidence>
<feature type="chain" id="PRO_5007141436" evidence="8">
    <location>
        <begin position="26"/>
        <end position="450"/>
    </location>
</feature>
<feature type="transmembrane region" description="Helical" evidence="7">
    <location>
        <begin position="131"/>
        <end position="159"/>
    </location>
</feature>
<feature type="signal peptide" evidence="8">
    <location>
        <begin position="1"/>
        <end position="25"/>
    </location>
</feature>
<dbReference type="NCBIfam" id="TIGR00785">
    <property type="entry name" value="dass"/>
    <property type="match status" value="1"/>
</dbReference>
<dbReference type="PANTHER" id="PTHR43652:SF1">
    <property type="entry name" value="RESPONSE REGULATOR"/>
    <property type="match status" value="1"/>
</dbReference>
<evidence type="ECO:0000256" key="6">
    <source>
        <dbReference type="ARBA" id="ARBA00023136"/>
    </source>
</evidence>
<feature type="transmembrane region" description="Helical" evidence="7">
    <location>
        <begin position="426"/>
        <end position="446"/>
    </location>
</feature>
<evidence type="ECO:0000256" key="5">
    <source>
        <dbReference type="ARBA" id="ARBA00022989"/>
    </source>
</evidence>
<dbReference type="GO" id="GO:0022857">
    <property type="term" value="F:transmembrane transporter activity"/>
    <property type="evidence" value="ECO:0007669"/>
    <property type="project" value="InterPro"/>
</dbReference>
<dbReference type="RefSeq" id="WP_062254470.1">
    <property type="nucleotide sequence ID" value="NZ_CP014229.1"/>
</dbReference>
<keyword evidence="4" id="KW-0677">Repeat</keyword>
<feature type="transmembrane region" description="Helical" evidence="7">
    <location>
        <begin position="343"/>
        <end position="361"/>
    </location>
</feature>
<feature type="transmembrane region" description="Helical" evidence="7">
    <location>
        <begin position="373"/>
        <end position="406"/>
    </location>
</feature>
<dbReference type="PROSITE" id="PS01271">
    <property type="entry name" value="NA_SULFATE"/>
    <property type="match status" value="1"/>
</dbReference>
<dbReference type="InterPro" id="IPR051679">
    <property type="entry name" value="DASS-Related_Transporters"/>
</dbReference>
<dbReference type="CDD" id="cd01115">
    <property type="entry name" value="SLC13_permease"/>
    <property type="match status" value="1"/>
</dbReference>
<proteinExistence type="predicted"/>
<feature type="transmembrane region" description="Helical" evidence="7">
    <location>
        <begin position="171"/>
        <end position="190"/>
    </location>
</feature>
<feature type="transmembrane region" description="Helical" evidence="7">
    <location>
        <begin position="280"/>
        <end position="298"/>
    </location>
</feature>
<reference evidence="11" key="1">
    <citation type="submission" date="2016-02" db="EMBL/GenBank/DDBJ databases">
        <authorList>
            <person name="Holder M.E."/>
            <person name="Ajami N.J."/>
            <person name="Petrosino J.F."/>
        </authorList>
    </citation>
    <scope>NUCLEOTIDE SEQUENCE [LARGE SCALE GENOMIC DNA]</scope>
    <source>
        <strain evidence="11">CCUG 45958</strain>
    </source>
</reference>
<dbReference type="EMBL" id="CP014229">
    <property type="protein sequence ID" value="AMD91353.1"/>
    <property type="molecule type" value="Genomic_DNA"/>
</dbReference>
<feature type="transmembrane region" description="Helical" evidence="7">
    <location>
        <begin position="310"/>
        <end position="337"/>
    </location>
</feature>
<feature type="domain" description="Citrate transporter-like" evidence="9">
    <location>
        <begin position="52"/>
        <end position="373"/>
    </location>
</feature>
<dbReference type="KEGG" id="dfi:AXF13_15120"/>
<dbReference type="Pfam" id="PF03600">
    <property type="entry name" value="CitMHS"/>
    <property type="match status" value="1"/>
</dbReference>
<protein>
    <submittedName>
        <fullName evidence="10">Citrate transporter</fullName>
    </submittedName>
</protein>
<keyword evidence="8" id="KW-0732">Signal</keyword>
<evidence type="ECO:0000256" key="1">
    <source>
        <dbReference type="ARBA" id="ARBA00004141"/>
    </source>
</evidence>
<keyword evidence="11" id="KW-1185">Reference proteome</keyword>
<keyword evidence="6 7" id="KW-0472">Membrane</keyword>
<evidence type="ECO:0000256" key="3">
    <source>
        <dbReference type="ARBA" id="ARBA00022692"/>
    </source>
</evidence>
<feature type="transmembrane region" description="Helical" evidence="7">
    <location>
        <begin position="41"/>
        <end position="72"/>
    </location>
</feature>
<evidence type="ECO:0000256" key="8">
    <source>
        <dbReference type="SAM" id="SignalP"/>
    </source>
</evidence>
<evidence type="ECO:0000256" key="2">
    <source>
        <dbReference type="ARBA" id="ARBA00022448"/>
    </source>
</evidence>
<dbReference type="InterPro" id="IPR031312">
    <property type="entry name" value="Na/sul_symport_CS"/>
</dbReference>
<feature type="transmembrane region" description="Helical" evidence="7">
    <location>
        <begin position="210"/>
        <end position="230"/>
    </location>
</feature>
<comment type="subcellular location">
    <subcellularLocation>
        <location evidence="1">Membrane</location>
        <topology evidence="1">Multi-pass membrane protein</topology>
    </subcellularLocation>
</comment>
<keyword evidence="2" id="KW-0813">Transport</keyword>
<evidence type="ECO:0000313" key="11">
    <source>
        <dbReference type="Proteomes" id="UP000069241"/>
    </source>
</evidence>
<name>A0A109WAC5_9BACT</name>
<keyword evidence="5 7" id="KW-1133">Transmembrane helix</keyword>
<sequence length="450" mass="47598">MKRFFFPAAMLLILAVLLAGQDALAATGMGIKLPEDPTKAYITLGILVAAAVMFFTEIVPLPITALLVPVALSLTHVITSKVAFSYFGDPTVILFMAMFIVGEATFITGFADKVGALAVRLSKGNTVLLLVYTMAAVGLLSTVLSNTGTTVVAVPMILGMCIKAKLAPGKVLMPVAFASSLGGTVTLVGTPPNGIINSMLAQTGQTPFGFFEFGLIGIPLLVVGLAYYGLIGHRFLPEGRQMDDDIVTEGQTRRENKMWYSIAIFAFVVFMMASELMPLTTAAILGACLMVISGCMTMREAFRSVDWTTIFLFAGMLSMSAAMAKSGAAAIVANAVVSMVSDPWMLMLVCCALTALITNFMSNTATAALMAPLALPIALASGISPLPITMGIAMSASACFLTPIATPPNTIVLGPGKYSFLDYVKAGWPLQLITLLMCWLLIPMIWPFHP</sequence>
<keyword evidence="3 7" id="KW-0812">Transmembrane</keyword>
<accession>A0A109WAC5</accession>
<organism evidence="10 11">
    <name type="scientific">Desulfovibrio fairfieldensis</name>
    <dbReference type="NCBI Taxonomy" id="44742"/>
    <lineage>
        <taxon>Bacteria</taxon>
        <taxon>Pseudomonadati</taxon>
        <taxon>Thermodesulfobacteriota</taxon>
        <taxon>Desulfovibrionia</taxon>
        <taxon>Desulfovibrionales</taxon>
        <taxon>Desulfovibrionaceae</taxon>
        <taxon>Desulfovibrio</taxon>
    </lineage>
</organism>
<dbReference type="GO" id="GO:0005886">
    <property type="term" value="C:plasma membrane"/>
    <property type="evidence" value="ECO:0007669"/>
    <property type="project" value="TreeGrafter"/>
</dbReference>
<dbReference type="STRING" id="44742.AXF13_15120"/>
<evidence type="ECO:0000259" key="9">
    <source>
        <dbReference type="Pfam" id="PF03600"/>
    </source>
</evidence>
<evidence type="ECO:0000313" key="10">
    <source>
        <dbReference type="EMBL" id="AMD91353.1"/>
    </source>
</evidence>
<dbReference type="Proteomes" id="UP000069241">
    <property type="component" value="Chromosome"/>
</dbReference>
<dbReference type="InterPro" id="IPR001898">
    <property type="entry name" value="SLC13A/DASS"/>
</dbReference>